<evidence type="ECO:0000313" key="3">
    <source>
        <dbReference type="EMBL" id="CAI9761356.1"/>
    </source>
</evidence>
<dbReference type="Proteomes" id="UP000834106">
    <property type="component" value="Chromosome 5"/>
</dbReference>
<feature type="compositionally biased region" description="Acidic residues" evidence="2">
    <location>
        <begin position="36"/>
        <end position="45"/>
    </location>
</feature>
<keyword evidence="4" id="KW-1185">Reference proteome</keyword>
<sequence>MEFTYDKEQLQTQTNKQLENGIHFDRSRFPSVSDTDFGDEEEDENGSVARRGKTKCLSSKEEYRAHDVDTYMECYEEASETKEELKLEIEDLKAKVNFLRLLSAGSGGTITILGLIH</sequence>
<name>A0AAD1Z1C3_9LAMI</name>
<protein>
    <submittedName>
        <fullName evidence="3">Uncharacterized protein</fullName>
    </submittedName>
</protein>
<accession>A0AAD1Z1C3</accession>
<evidence type="ECO:0000256" key="1">
    <source>
        <dbReference type="SAM" id="Coils"/>
    </source>
</evidence>
<feature type="region of interest" description="Disordered" evidence="2">
    <location>
        <begin position="1"/>
        <end position="53"/>
    </location>
</feature>
<proteinExistence type="predicted"/>
<reference evidence="3" key="1">
    <citation type="submission" date="2023-05" db="EMBL/GenBank/DDBJ databases">
        <authorList>
            <person name="Huff M."/>
        </authorList>
    </citation>
    <scope>NUCLEOTIDE SEQUENCE</scope>
</reference>
<evidence type="ECO:0000256" key="2">
    <source>
        <dbReference type="SAM" id="MobiDB-lite"/>
    </source>
</evidence>
<gene>
    <name evidence="3" type="ORF">FPE_LOCUS8786</name>
</gene>
<dbReference type="EMBL" id="OU503040">
    <property type="protein sequence ID" value="CAI9761356.1"/>
    <property type="molecule type" value="Genomic_DNA"/>
</dbReference>
<evidence type="ECO:0000313" key="4">
    <source>
        <dbReference type="Proteomes" id="UP000834106"/>
    </source>
</evidence>
<keyword evidence="1" id="KW-0175">Coiled coil</keyword>
<feature type="coiled-coil region" evidence="1">
    <location>
        <begin position="68"/>
        <end position="102"/>
    </location>
</feature>
<organism evidence="3 4">
    <name type="scientific">Fraxinus pennsylvanica</name>
    <dbReference type="NCBI Taxonomy" id="56036"/>
    <lineage>
        <taxon>Eukaryota</taxon>
        <taxon>Viridiplantae</taxon>
        <taxon>Streptophyta</taxon>
        <taxon>Embryophyta</taxon>
        <taxon>Tracheophyta</taxon>
        <taxon>Spermatophyta</taxon>
        <taxon>Magnoliopsida</taxon>
        <taxon>eudicotyledons</taxon>
        <taxon>Gunneridae</taxon>
        <taxon>Pentapetalae</taxon>
        <taxon>asterids</taxon>
        <taxon>lamiids</taxon>
        <taxon>Lamiales</taxon>
        <taxon>Oleaceae</taxon>
        <taxon>Oleeae</taxon>
        <taxon>Fraxinus</taxon>
    </lineage>
</organism>
<dbReference type="AlphaFoldDB" id="A0AAD1Z1C3"/>